<dbReference type="Gene3D" id="3.20.20.70">
    <property type="entry name" value="Aldolase class I"/>
    <property type="match status" value="1"/>
</dbReference>
<dbReference type="InterPro" id="IPR013785">
    <property type="entry name" value="Aldolase_TIM"/>
</dbReference>
<dbReference type="SMART" id="SM00934">
    <property type="entry name" value="OMPdecase"/>
    <property type="match status" value="1"/>
</dbReference>
<dbReference type="AlphaFoldDB" id="A0A2S1KRX7"/>
<evidence type="ECO:0000313" key="9">
    <source>
        <dbReference type="EMBL" id="AWF95745.1"/>
    </source>
</evidence>
<dbReference type="InterPro" id="IPR011060">
    <property type="entry name" value="RibuloseP-bd_barrel"/>
</dbReference>
<dbReference type="InterPro" id="IPR017553">
    <property type="entry name" value="3-hexulose-6-phosphate_synth"/>
</dbReference>
<keyword evidence="6" id="KW-0456">Lyase</keyword>
<dbReference type="EMBL" id="CP020928">
    <property type="protein sequence ID" value="AWF95745.1"/>
    <property type="molecule type" value="Genomic_DNA"/>
</dbReference>
<dbReference type="GO" id="GO:0004590">
    <property type="term" value="F:orotidine-5'-phosphate decarboxylase activity"/>
    <property type="evidence" value="ECO:0007669"/>
    <property type="project" value="InterPro"/>
</dbReference>
<keyword evidence="5" id="KW-0554">One-carbon metabolism</keyword>
<comment type="similarity">
    <text evidence="3">Belongs to the HPS/KGPDC family. HPS subfamily.</text>
</comment>
<organism evidence="9 10">
    <name type="scientific">Weissella cibaria</name>
    <dbReference type="NCBI Taxonomy" id="137591"/>
    <lineage>
        <taxon>Bacteria</taxon>
        <taxon>Bacillati</taxon>
        <taxon>Bacillota</taxon>
        <taxon>Bacilli</taxon>
        <taxon>Lactobacillales</taxon>
        <taxon>Lactobacillaceae</taxon>
        <taxon>Weissella</taxon>
    </lineage>
</organism>
<dbReference type="GO" id="GO:0033982">
    <property type="term" value="F:3-dehydro-L-gulonate-6-phosphate decarboxylase activity"/>
    <property type="evidence" value="ECO:0007669"/>
    <property type="project" value="TreeGrafter"/>
</dbReference>
<evidence type="ECO:0000256" key="1">
    <source>
        <dbReference type="ARBA" id="ARBA00000718"/>
    </source>
</evidence>
<sequence length="212" mass="22654">MFYTMKLQLAIDLEDVQGAIALIEKTKDSIDIFEYGTPLVINFGLEGLQKIRETFPDITLLADLKIMDVASYEVGQAFKYGADITTILGVAEDQSIQDAVKAAHEAGKELLVDMIGVRDVATRAREIDAFGADYIGTHTGYDLQALGQDPFEEFSVIKANVTNTKTAIAGGIKLAAADEIKAANPDLLIIGGAIATVDDPTAAAAEFKKLLG</sequence>
<dbReference type="PANTHER" id="PTHR35039:SF3">
    <property type="entry name" value="3-KETO-L-GULONATE-6-PHOSPHATE DECARBOXYLASE SGBH-RELATED"/>
    <property type="match status" value="1"/>
</dbReference>
<accession>A0A2S1KRX7</accession>
<dbReference type="PANTHER" id="PTHR35039">
    <property type="entry name" value="3-KETO-L-GULONATE-6-PHOSPHATE DECARBOXYLASE SGBH-RELATED"/>
    <property type="match status" value="1"/>
</dbReference>
<evidence type="ECO:0000256" key="7">
    <source>
        <dbReference type="ARBA" id="ARBA00023277"/>
    </source>
</evidence>
<evidence type="ECO:0000256" key="5">
    <source>
        <dbReference type="ARBA" id="ARBA00022563"/>
    </source>
</evidence>
<evidence type="ECO:0000256" key="6">
    <source>
        <dbReference type="ARBA" id="ARBA00023239"/>
    </source>
</evidence>
<evidence type="ECO:0000256" key="3">
    <source>
        <dbReference type="ARBA" id="ARBA00006350"/>
    </source>
</evidence>
<evidence type="ECO:0000259" key="8">
    <source>
        <dbReference type="SMART" id="SM00934"/>
    </source>
</evidence>
<dbReference type="GO" id="GO:0006207">
    <property type="term" value="P:'de novo' pyrimidine nucleobase biosynthetic process"/>
    <property type="evidence" value="ECO:0007669"/>
    <property type="project" value="InterPro"/>
</dbReference>
<keyword evidence="7" id="KW-0119">Carbohydrate metabolism</keyword>
<protein>
    <recommendedName>
        <fullName evidence="4">3-hexulose-6-phosphate synthase</fullName>
        <ecNumber evidence="4">4.1.2.43</ecNumber>
    </recommendedName>
</protein>
<evidence type="ECO:0000313" key="10">
    <source>
        <dbReference type="Proteomes" id="UP000244870"/>
    </source>
</evidence>
<feature type="domain" description="Orotidine 5'-phosphate decarboxylase" evidence="8">
    <location>
        <begin position="6"/>
        <end position="207"/>
    </location>
</feature>
<gene>
    <name evidence="9" type="ORF">B6254_1341</name>
</gene>
<reference evidence="9 10" key="1">
    <citation type="submission" date="2017-04" db="EMBL/GenBank/DDBJ databases">
        <title>Weissella cibaria strain m2 complete genome.</title>
        <authorList>
            <person name="Pan Q."/>
            <person name="Tan M."/>
            <person name="Yao F."/>
            <person name="Su S."/>
        </authorList>
    </citation>
    <scope>NUCLEOTIDE SEQUENCE [LARGE SCALE GENOMIC DNA]</scope>
    <source>
        <strain evidence="9 10">M2</strain>
    </source>
</reference>
<dbReference type="NCBIfam" id="TIGR03128">
    <property type="entry name" value="RuMP_HxlA"/>
    <property type="match status" value="1"/>
</dbReference>
<dbReference type="GO" id="GO:0006730">
    <property type="term" value="P:one-carbon metabolic process"/>
    <property type="evidence" value="ECO:0007669"/>
    <property type="project" value="UniProtKB-KW"/>
</dbReference>
<name>A0A2S1KRX7_9LACO</name>
<dbReference type="SUPFAM" id="SSF51366">
    <property type="entry name" value="Ribulose-phoshate binding barrel"/>
    <property type="match status" value="1"/>
</dbReference>
<comment type="catalytic activity">
    <reaction evidence="1">
        <text>D-ribulose 5-phosphate + formaldehyde = D-arabino-hex-3-ulose 6-phosphate</text>
        <dbReference type="Rhea" id="RHEA:25201"/>
        <dbReference type="ChEBI" id="CHEBI:16842"/>
        <dbReference type="ChEBI" id="CHEBI:58121"/>
        <dbReference type="ChEBI" id="CHEBI:58542"/>
        <dbReference type="EC" id="4.1.2.43"/>
    </reaction>
</comment>
<dbReference type="Pfam" id="PF00215">
    <property type="entry name" value="OMPdecase"/>
    <property type="match status" value="1"/>
</dbReference>
<dbReference type="Proteomes" id="UP000244870">
    <property type="component" value="Chromosome"/>
</dbReference>
<evidence type="ECO:0000256" key="2">
    <source>
        <dbReference type="ARBA" id="ARBA00005014"/>
    </source>
</evidence>
<dbReference type="InterPro" id="IPR041710">
    <property type="entry name" value="HPS/KGPDC"/>
</dbReference>
<dbReference type="CDD" id="cd04726">
    <property type="entry name" value="KGPDC_HPS"/>
    <property type="match status" value="1"/>
</dbReference>
<dbReference type="GO" id="GO:0019854">
    <property type="term" value="P:L-ascorbic acid catabolic process"/>
    <property type="evidence" value="ECO:0007669"/>
    <property type="project" value="TreeGrafter"/>
</dbReference>
<dbReference type="EC" id="4.1.2.43" evidence="4"/>
<evidence type="ECO:0000256" key="4">
    <source>
        <dbReference type="ARBA" id="ARBA00012890"/>
    </source>
</evidence>
<dbReference type="InterPro" id="IPR001754">
    <property type="entry name" value="OMPdeCOase_dom"/>
</dbReference>
<dbReference type="FunFam" id="3.20.20.70:FF:000022">
    <property type="entry name" value="3-keto-L-gulonate-6-phosphate decarboxylase UlaD"/>
    <property type="match status" value="1"/>
</dbReference>
<dbReference type="GO" id="GO:0043801">
    <property type="term" value="F:hexulose-6-phosphate synthase activity"/>
    <property type="evidence" value="ECO:0007669"/>
    <property type="project" value="UniProtKB-EC"/>
</dbReference>
<proteinExistence type="inferred from homology"/>
<comment type="pathway">
    <text evidence="2">One-carbon metabolism; formaldehyde assimilation via RuMP pathway; D-fructose 6-phosphate from D-ribulose 5-phosphate and formaldehyde: step 1/2.</text>
</comment>